<name>A0AAN7YU03_9MYCE</name>
<keyword evidence="6" id="KW-0440">LIM domain</keyword>
<dbReference type="EMBL" id="JAVFKY010000002">
    <property type="protein sequence ID" value="KAK5579991.1"/>
    <property type="molecule type" value="Genomic_DNA"/>
</dbReference>
<dbReference type="GO" id="GO:0005524">
    <property type="term" value="F:ATP binding"/>
    <property type="evidence" value="ECO:0007669"/>
    <property type="project" value="UniProtKB-KW"/>
</dbReference>
<accession>A0AAN7YU03</accession>
<feature type="domain" description="Protein kinase" evidence="9">
    <location>
        <begin position="371"/>
        <end position="628"/>
    </location>
</feature>
<comment type="similarity">
    <text evidence="1">Belongs to the protein kinase superfamily. TKL Ser/Thr protein kinase family.</text>
</comment>
<dbReference type="PROSITE" id="PS50023">
    <property type="entry name" value="LIM_DOMAIN_2"/>
    <property type="match status" value="2"/>
</dbReference>
<keyword evidence="3" id="KW-0547">Nucleotide-binding</keyword>
<keyword evidence="5" id="KW-0067">ATP-binding</keyword>
<dbReference type="SUPFAM" id="SSF56112">
    <property type="entry name" value="Protein kinase-like (PK-like)"/>
    <property type="match status" value="1"/>
</dbReference>
<dbReference type="PRINTS" id="PR00109">
    <property type="entry name" value="TYRKINASE"/>
</dbReference>
<dbReference type="InterPro" id="IPR001245">
    <property type="entry name" value="Ser-Thr/Tyr_kinase_cat_dom"/>
</dbReference>
<dbReference type="Gene3D" id="2.10.110.10">
    <property type="entry name" value="Cysteine Rich Protein"/>
    <property type="match status" value="2"/>
</dbReference>
<sequence length="635" mass="70557">MDNSCGVCKTEVNSGGERVKAGNSVFHAKCFVCKECKNELESFIRGKDGGLICDECDIKLNARKCFKCQLPIQSTIVTARGKSFHNDCFCCASCEKIIKGGFFFVEGEFYCSTCDTKPSNKPTQPPSIENTPPSPKLPGKSGVSLANGVEIQVPNNATNIIYVLNSNEGSNNLTSSGSDGGGGSATNSGSSFMIHKRNNSNELNVISPTITTTVDLVTSSTTTTPTLSPSTLSPHVSTNRFSNDYLITLQEDMYAKQQQQLLQLQQQQIQIQQQLQQQQLEILQKNQSLLNSTPSTTQPQSLNTSQPNINQQLSNLNISSSQKNEEIEKYIPKINGKTLTELLKHQTFDDILGEVLSKKISIYKELSKDDVTFGDVIAAGASGKVYKGIYKGRDVAIKVYSSENFCFNIEEFDREVTIMSLIDSDHPNFTRFYGANKQNKKYLFHVSELVKSGSLRDLLLDKEKPLVYFTQISIASDIANAMKHLHSIGVIHRDLKSLNVLITEDYTAKVIDFGTSRNVDLAKQMTLNLGTSCYMSPELFKGNGYDETCDVYAFGIVLWEIIARKEPYENVNSWSIPVMVSKGERPTIPADCPSEYSKLIKACWTDKPKKRPSFKEICEVLKKMSESLTLKRNKK</sequence>
<keyword evidence="4 6" id="KW-0862">Zinc</keyword>
<evidence type="ECO:0000259" key="10">
    <source>
        <dbReference type="PROSITE" id="PS50023"/>
    </source>
</evidence>
<evidence type="ECO:0000313" key="11">
    <source>
        <dbReference type="EMBL" id="KAK5579991.1"/>
    </source>
</evidence>
<keyword evidence="7" id="KW-0175">Coiled coil</keyword>
<dbReference type="Gene3D" id="1.10.510.10">
    <property type="entry name" value="Transferase(Phosphotransferase) domain 1"/>
    <property type="match status" value="1"/>
</dbReference>
<dbReference type="InterPro" id="IPR008271">
    <property type="entry name" value="Ser/Thr_kinase_AS"/>
</dbReference>
<dbReference type="PROSITE" id="PS50011">
    <property type="entry name" value="PROTEIN_KINASE_DOM"/>
    <property type="match status" value="1"/>
</dbReference>
<dbReference type="Pfam" id="PF00412">
    <property type="entry name" value="LIM"/>
    <property type="match status" value="2"/>
</dbReference>
<evidence type="ECO:0000256" key="3">
    <source>
        <dbReference type="ARBA" id="ARBA00022741"/>
    </source>
</evidence>
<evidence type="ECO:0000256" key="4">
    <source>
        <dbReference type="ARBA" id="ARBA00022833"/>
    </source>
</evidence>
<feature type="domain" description="LIM zinc-binding" evidence="10">
    <location>
        <begin position="3"/>
        <end position="62"/>
    </location>
</feature>
<dbReference type="CDD" id="cd13999">
    <property type="entry name" value="STKc_MAP3K-like"/>
    <property type="match status" value="1"/>
</dbReference>
<dbReference type="SUPFAM" id="SSF57716">
    <property type="entry name" value="Glucocorticoid receptor-like (DNA-binding domain)"/>
    <property type="match status" value="1"/>
</dbReference>
<organism evidence="11 12">
    <name type="scientific">Dictyostelium firmibasis</name>
    <dbReference type="NCBI Taxonomy" id="79012"/>
    <lineage>
        <taxon>Eukaryota</taxon>
        <taxon>Amoebozoa</taxon>
        <taxon>Evosea</taxon>
        <taxon>Eumycetozoa</taxon>
        <taxon>Dictyostelia</taxon>
        <taxon>Dictyosteliales</taxon>
        <taxon>Dictyosteliaceae</taxon>
        <taxon>Dictyostelium</taxon>
    </lineage>
</organism>
<feature type="domain" description="LIM zinc-binding" evidence="10">
    <location>
        <begin position="63"/>
        <end position="121"/>
    </location>
</feature>
<dbReference type="PANTHER" id="PTHR44329">
    <property type="entry name" value="SERINE/THREONINE-PROTEIN KINASE TNNI3K-RELATED"/>
    <property type="match status" value="1"/>
</dbReference>
<evidence type="ECO:0000256" key="8">
    <source>
        <dbReference type="SAM" id="MobiDB-lite"/>
    </source>
</evidence>
<reference evidence="11 12" key="1">
    <citation type="submission" date="2023-11" db="EMBL/GenBank/DDBJ databases">
        <title>Dfirmibasis_genome.</title>
        <authorList>
            <person name="Edelbroek B."/>
            <person name="Kjellin J."/>
            <person name="Jerlstrom-Hultqvist J."/>
            <person name="Soderbom F."/>
        </authorList>
    </citation>
    <scope>NUCLEOTIDE SEQUENCE [LARGE SCALE GENOMIC DNA]</scope>
    <source>
        <strain evidence="11 12">TNS-C-14</strain>
    </source>
</reference>
<evidence type="ECO:0000256" key="1">
    <source>
        <dbReference type="ARBA" id="ARBA00005843"/>
    </source>
</evidence>
<dbReference type="Proteomes" id="UP001344447">
    <property type="component" value="Unassembled WGS sequence"/>
</dbReference>
<feature type="region of interest" description="Disordered" evidence="8">
    <location>
        <begin position="117"/>
        <end position="143"/>
    </location>
</feature>
<evidence type="ECO:0000256" key="7">
    <source>
        <dbReference type="SAM" id="Coils"/>
    </source>
</evidence>
<dbReference type="AlphaFoldDB" id="A0AAN7YU03"/>
<dbReference type="InterPro" id="IPR051681">
    <property type="entry name" value="Ser/Thr_Kinases-Pseudokinases"/>
</dbReference>
<feature type="compositionally biased region" description="Polar residues" evidence="8">
    <location>
        <begin position="117"/>
        <end position="131"/>
    </location>
</feature>
<evidence type="ECO:0000256" key="6">
    <source>
        <dbReference type="PROSITE-ProRule" id="PRU00125"/>
    </source>
</evidence>
<proteinExistence type="inferred from homology"/>
<evidence type="ECO:0000259" key="9">
    <source>
        <dbReference type="PROSITE" id="PS50011"/>
    </source>
</evidence>
<protein>
    <submittedName>
        <fullName evidence="11">Uncharacterized protein</fullName>
    </submittedName>
</protein>
<dbReference type="GO" id="GO:0004674">
    <property type="term" value="F:protein serine/threonine kinase activity"/>
    <property type="evidence" value="ECO:0007669"/>
    <property type="project" value="TreeGrafter"/>
</dbReference>
<dbReference type="InterPro" id="IPR001781">
    <property type="entry name" value="Znf_LIM"/>
</dbReference>
<keyword evidence="12" id="KW-1185">Reference proteome</keyword>
<dbReference type="CDD" id="cd08368">
    <property type="entry name" value="LIM"/>
    <property type="match status" value="2"/>
</dbReference>
<feature type="region of interest" description="Disordered" evidence="8">
    <location>
        <begin position="173"/>
        <end position="194"/>
    </location>
</feature>
<feature type="coiled-coil region" evidence="7">
    <location>
        <begin position="247"/>
        <end position="281"/>
    </location>
</feature>
<dbReference type="SMART" id="SM00220">
    <property type="entry name" value="S_TKc"/>
    <property type="match status" value="1"/>
</dbReference>
<evidence type="ECO:0000256" key="2">
    <source>
        <dbReference type="ARBA" id="ARBA00022723"/>
    </source>
</evidence>
<evidence type="ECO:0000313" key="12">
    <source>
        <dbReference type="Proteomes" id="UP001344447"/>
    </source>
</evidence>
<comment type="caution">
    <text evidence="11">The sequence shown here is derived from an EMBL/GenBank/DDBJ whole genome shotgun (WGS) entry which is preliminary data.</text>
</comment>
<dbReference type="Pfam" id="PF07714">
    <property type="entry name" value="PK_Tyr_Ser-Thr"/>
    <property type="match status" value="1"/>
</dbReference>
<dbReference type="GO" id="GO:0046872">
    <property type="term" value="F:metal ion binding"/>
    <property type="evidence" value="ECO:0007669"/>
    <property type="project" value="UniProtKB-KW"/>
</dbReference>
<gene>
    <name evidence="11" type="ORF">RB653_000003</name>
</gene>
<dbReference type="InterPro" id="IPR011009">
    <property type="entry name" value="Kinase-like_dom_sf"/>
</dbReference>
<dbReference type="SMART" id="SM00132">
    <property type="entry name" value="LIM"/>
    <property type="match status" value="2"/>
</dbReference>
<keyword evidence="2 6" id="KW-0479">Metal-binding</keyword>
<dbReference type="PROSITE" id="PS00478">
    <property type="entry name" value="LIM_DOMAIN_1"/>
    <property type="match status" value="2"/>
</dbReference>
<evidence type="ECO:0000256" key="5">
    <source>
        <dbReference type="ARBA" id="ARBA00022840"/>
    </source>
</evidence>
<dbReference type="InterPro" id="IPR000719">
    <property type="entry name" value="Prot_kinase_dom"/>
</dbReference>
<dbReference type="PROSITE" id="PS00108">
    <property type="entry name" value="PROTEIN_KINASE_ST"/>
    <property type="match status" value="1"/>
</dbReference>